<dbReference type="Proteomes" id="UP000035287">
    <property type="component" value="Chromosome"/>
</dbReference>
<reference evidence="2 3" key="1">
    <citation type="submission" date="2015-06" db="EMBL/GenBank/DDBJ databases">
        <authorList>
            <person name="Zeng Y."/>
            <person name="Huang Y."/>
        </authorList>
    </citation>
    <scope>NUCLEOTIDE SEQUENCE [LARGE SCALE GENOMIC DNA]</scope>
    <source>
        <strain evidence="2 3">PQ-2</strain>
    </source>
</reference>
<sequence>MALATGLAACNAENISMGGKQGVPLEDLDISGAPPKTVAMAGPDTVILREGDTLAITVDGSDAMKAAMRFSLSEIARSKDAPEDETATVNVTMPAPEGLVMAGSGRIRAASMAPTAKVTIAGSGDVDASGIDAESLKVSVVGSGTFKGSGKAERLDLNIAGSGDAAMDTLEFGGADIAITGSGRGAFRSDGDVSAKIVGSGKVRVIGRANCSVKAVGSGKLVCEAA</sequence>
<evidence type="ECO:0000313" key="2">
    <source>
        <dbReference type="EMBL" id="AKM11939.1"/>
    </source>
</evidence>
<dbReference type="PATRIC" id="fig|1348774.3.peg.3450"/>
<dbReference type="InterPro" id="IPR021255">
    <property type="entry name" value="DUF2807"/>
</dbReference>
<dbReference type="STRING" id="1348774.AB433_16435"/>
<organism evidence="2 3">
    <name type="scientific">Croceicoccus naphthovorans</name>
    <dbReference type="NCBI Taxonomy" id="1348774"/>
    <lineage>
        <taxon>Bacteria</taxon>
        <taxon>Pseudomonadati</taxon>
        <taxon>Pseudomonadota</taxon>
        <taxon>Alphaproteobacteria</taxon>
        <taxon>Sphingomonadales</taxon>
        <taxon>Erythrobacteraceae</taxon>
        <taxon>Croceicoccus</taxon>
    </lineage>
</organism>
<dbReference type="AlphaFoldDB" id="A0A0G3XMP8"/>
<evidence type="ECO:0000259" key="1">
    <source>
        <dbReference type="Pfam" id="PF10988"/>
    </source>
</evidence>
<accession>A0A0G3XMP8</accession>
<keyword evidence="3" id="KW-1185">Reference proteome</keyword>
<gene>
    <name evidence="2" type="ORF">AB433_16435</name>
</gene>
<dbReference type="Gene3D" id="2.160.20.120">
    <property type="match status" value="1"/>
</dbReference>
<feature type="domain" description="Putative auto-transporter adhesin head GIN" evidence="1">
    <location>
        <begin position="36"/>
        <end position="209"/>
    </location>
</feature>
<name>A0A0G3XMP8_9SPHN</name>
<proteinExistence type="predicted"/>
<protein>
    <recommendedName>
        <fullName evidence="1">Putative auto-transporter adhesin head GIN domain-containing protein</fullName>
    </recommendedName>
</protein>
<dbReference type="KEGG" id="cna:AB433_16435"/>
<evidence type="ECO:0000313" key="3">
    <source>
        <dbReference type="Proteomes" id="UP000035287"/>
    </source>
</evidence>
<dbReference type="EMBL" id="CP011770">
    <property type="protein sequence ID" value="AKM11939.1"/>
    <property type="molecule type" value="Genomic_DNA"/>
</dbReference>
<dbReference type="Pfam" id="PF10988">
    <property type="entry name" value="DUF2807"/>
    <property type="match status" value="1"/>
</dbReference>